<dbReference type="InterPro" id="IPR029044">
    <property type="entry name" value="Nucleotide-diphossugar_trans"/>
</dbReference>
<dbReference type="AlphaFoldDB" id="A0A938XZD2"/>
<dbReference type="SUPFAM" id="SSF53448">
    <property type="entry name" value="Nucleotide-diphospho-sugar transferases"/>
    <property type="match status" value="1"/>
</dbReference>
<proteinExistence type="predicted"/>
<dbReference type="Gene3D" id="3.90.550.10">
    <property type="entry name" value="Spore Coat Polysaccharide Biosynthesis Protein SpsA, Chain A"/>
    <property type="match status" value="1"/>
</dbReference>
<dbReference type="Proteomes" id="UP000717624">
    <property type="component" value="Unassembled WGS sequence"/>
</dbReference>
<dbReference type="Pfam" id="PF02709">
    <property type="entry name" value="Glyco_transf_7C"/>
    <property type="match status" value="1"/>
</dbReference>
<dbReference type="GO" id="GO:0016740">
    <property type="term" value="F:transferase activity"/>
    <property type="evidence" value="ECO:0007669"/>
    <property type="project" value="UniProtKB-KW"/>
</dbReference>
<dbReference type="EMBL" id="JAFBEB010000003">
    <property type="protein sequence ID" value="MBM7589679.1"/>
    <property type="molecule type" value="Genomic_DNA"/>
</dbReference>
<keyword evidence="1" id="KW-0808">Transferase</keyword>
<dbReference type="PANTHER" id="PTHR43685:SF3">
    <property type="entry name" value="SLR2126 PROTEIN"/>
    <property type="match status" value="1"/>
</dbReference>
<dbReference type="PANTHER" id="PTHR43685">
    <property type="entry name" value="GLYCOSYLTRANSFERASE"/>
    <property type="match status" value="1"/>
</dbReference>
<evidence type="ECO:0000259" key="3">
    <source>
        <dbReference type="Pfam" id="PF02709"/>
    </source>
</evidence>
<sequence length="302" mass="34629">MNVQDDVTVIIPVYNQAEALSLTLEGFAGQTPPFQHSRIVVMDDGSTQPIRAVVEAFKDKLRIDYVRISRSGRAVARNLGSSRAEKGLLVFCDADRIPAPDFLAAHYDAHQRAPVGQKRVVIGQVRETYLSDPTKNRQRVDVYLRQQKHQRIPQYCQLVYRLFDSRGQTASPICWIATFSGNMSLSVEGFRQLGGFDENFREWGFEHFELGYRAYRQKFSFVYEPQASNVHLAHRREGFSYEEKIRASHAYFLQKHPDPAIESFLPFMLGKLSMNQLEQLAAYGSVVQQEDHASLYVRITNF</sequence>
<evidence type="ECO:0000313" key="5">
    <source>
        <dbReference type="Proteomes" id="UP000717624"/>
    </source>
</evidence>
<reference evidence="4" key="1">
    <citation type="submission" date="2021-01" db="EMBL/GenBank/DDBJ databases">
        <title>Genomic Encyclopedia of Type Strains, Phase IV (KMG-IV): sequencing the most valuable type-strain genomes for metagenomic binning, comparative biology and taxonomic classification.</title>
        <authorList>
            <person name="Goeker M."/>
        </authorList>
    </citation>
    <scope>NUCLEOTIDE SEQUENCE</scope>
    <source>
        <strain evidence="4">DSM 25523</strain>
    </source>
</reference>
<dbReference type="Pfam" id="PF00535">
    <property type="entry name" value="Glycos_transf_2"/>
    <property type="match status" value="1"/>
</dbReference>
<feature type="domain" description="Glycosyltransferase 2-like" evidence="2">
    <location>
        <begin position="8"/>
        <end position="133"/>
    </location>
</feature>
<name>A0A938XZD2_9BACL</name>
<comment type="caution">
    <text evidence="4">The sequence shown here is derived from an EMBL/GenBank/DDBJ whole genome shotgun (WGS) entry which is preliminary data.</text>
</comment>
<gene>
    <name evidence="4" type="ORF">JOD01_001279</name>
</gene>
<feature type="domain" description="Galactosyltransferase C-terminal" evidence="3">
    <location>
        <begin position="178"/>
        <end position="221"/>
    </location>
</feature>
<protein>
    <submittedName>
        <fullName evidence="4">Glycosyltransferase involved in cell wall biosynthesis</fullName>
    </submittedName>
</protein>
<keyword evidence="5" id="KW-1185">Reference proteome</keyword>
<dbReference type="InterPro" id="IPR001173">
    <property type="entry name" value="Glyco_trans_2-like"/>
</dbReference>
<evidence type="ECO:0000313" key="4">
    <source>
        <dbReference type="EMBL" id="MBM7589679.1"/>
    </source>
</evidence>
<dbReference type="InterPro" id="IPR027791">
    <property type="entry name" value="Galactosyl_T_C"/>
</dbReference>
<evidence type="ECO:0000259" key="2">
    <source>
        <dbReference type="Pfam" id="PF00535"/>
    </source>
</evidence>
<accession>A0A938XZD2</accession>
<evidence type="ECO:0000256" key="1">
    <source>
        <dbReference type="ARBA" id="ARBA00022679"/>
    </source>
</evidence>
<dbReference type="RefSeq" id="WP_204517402.1">
    <property type="nucleotide sequence ID" value="NZ_BAABIN010000038.1"/>
</dbReference>
<dbReference type="InterPro" id="IPR050834">
    <property type="entry name" value="Glycosyltransf_2"/>
</dbReference>
<organism evidence="4 5">
    <name type="scientific">Brevibacillus fulvus</name>
    <dbReference type="NCBI Taxonomy" id="1125967"/>
    <lineage>
        <taxon>Bacteria</taxon>
        <taxon>Bacillati</taxon>
        <taxon>Bacillota</taxon>
        <taxon>Bacilli</taxon>
        <taxon>Bacillales</taxon>
        <taxon>Paenibacillaceae</taxon>
        <taxon>Brevibacillus</taxon>
    </lineage>
</organism>